<keyword evidence="3" id="KW-1185">Reference proteome</keyword>
<dbReference type="AlphaFoldDB" id="A0A6G1L560"/>
<organism evidence="2 3">
    <name type="scientific">Teratosphaeria nubilosa</name>
    <dbReference type="NCBI Taxonomy" id="161662"/>
    <lineage>
        <taxon>Eukaryota</taxon>
        <taxon>Fungi</taxon>
        <taxon>Dikarya</taxon>
        <taxon>Ascomycota</taxon>
        <taxon>Pezizomycotina</taxon>
        <taxon>Dothideomycetes</taxon>
        <taxon>Dothideomycetidae</taxon>
        <taxon>Mycosphaerellales</taxon>
        <taxon>Teratosphaeriaceae</taxon>
        <taxon>Teratosphaeria</taxon>
    </lineage>
</organism>
<dbReference type="OrthoDB" id="10499713at2759"/>
<accession>A0A6G1L560</accession>
<gene>
    <name evidence="2" type="ORF">EJ03DRAFT_140716</name>
</gene>
<evidence type="ECO:0000256" key="1">
    <source>
        <dbReference type="SAM" id="MobiDB-lite"/>
    </source>
</evidence>
<proteinExistence type="predicted"/>
<name>A0A6G1L560_9PEZI</name>
<dbReference type="Proteomes" id="UP000799436">
    <property type="component" value="Unassembled WGS sequence"/>
</dbReference>
<feature type="compositionally biased region" description="Polar residues" evidence="1">
    <location>
        <begin position="65"/>
        <end position="85"/>
    </location>
</feature>
<evidence type="ECO:0000313" key="2">
    <source>
        <dbReference type="EMBL" id="KAF2767830.1"/>
    </source>
</evidence>
<feature type="compositionally biased region" description="Polar residues" evidence="1">
    <location>
        <begin position="106"/>
        <end position="126"/>
    </location>
</feature>
<reference evidence="2" key="1">
    <citation type="journal article" date="2020" name="Stud. Mycol.">
        <title>101 Dothideomycetes genomes: a test case for predicting lifestyles and emergence of pathogens.</title>
        <authorList>
            <person name="Haridas S."/>
            <person name="Albert R."/>
            <person name="Binder M."/>
            <person name="Bloem J."/>
            <person name="Labutti K."/>
            <person name="Salamov A."/>
            <person name="Andreopoulos B."/>
            <person name="Baker S."/>
            <person name="Barry K."/>
            <person name="Bills G."/>
            <person name="Bluhm B."/>
            <person name="Cannon C."/>
            <person name="Castanera R."/>
            <person name="Culley D."/>
            <person name="Daum C."/>
            <person name="Ezra D."/>
            <person name="Gonzalez J."/>
            <person name="Henrissat B."/>
            <person name="Kuo A."/>
            <person name="Liang C."/>
            <person name="Lipzen A."/>
            <person name="Lutzoni F."/>
            <person name="Magnuson J."/>
            <person name="Mondo S."/>
            <person name="Nolan M."/>
            <person name="Ohm R."/>
            <person name="Pangilinan J."/>
            <person name="Park H.-J."/>
            <person name="Ramirez L."/>
            <person name="Alfaro M."/>
            <person name="Sun H."/>
            <person name="Tritt A."/>
            <person name="Yoshinaga Y."/>
            <person name="Zwiers L.-H."/>
            <person name="Turgeon B."/>
            <person name="Goodwin S."/>
            <person name="Spatafora J."/>
            <person name="Crous P."/>
            <person name="Grigoriev I."/>
        </authorList>
    </citation>
    <scope>NUCLEOTIDE SEQUENCE</scope>
    <source>
        <strain evidence="2">CBS 116005</strain>
    </source>
</reference>
<feature type="compositionally biased region" description="Basic and acidic residues" evidence="1">
    <location>
        <begin position="90"/>
        <end position="105"/>
    </location>
</feature>
<sequence>MRTKRAVLPLRYRHTGNPAHLVPPPYSTMPPASKLQLIKWYDELTTAEWRAGRVASGGSEDVQGQMKTTPPLDQTSSANRRLTTSTKKREHQEDPPTKASKEQRNDPQNQSDTTTEITKTAAQQPSESEDQPPAAKALSNFHNPKWSSTEKLMLFRAAKGKAIAADRVAIMAAYHAAGGQREFEACKKAYARFQSKGDTVLSLEGALGNEKEEEEEEEAEE</sequence>
<evidence type="ECO:0000313" key="3">
    <source>
        <dbReference type="Proteomes" id="UP000799436"/>
    </source>
</evidence>
<protein>
    <submittedName>
        <fullName evidence="2">Uncharacterized protein</fullName>
    </submittedName>
</protein>
<feature type="region of interest" description="Disordered" evidence="1">
    <location>
        <begin position="54"/>
        <end position="143"/>
    </location>
</feature>
<dbReference type="EMBL" id="ML995851">
    <property type="protein sequence ID" value="KAF2767830.1"/>
    <property type="molecule type" value="Genomic_DNA"/>
</dbReference>